<dbReference type="Proteomes" id="UP001165190">
    <property type="component" value="Unassembled WGS sequence"/>
</dbReference>
<keyword evidence="1" id="KW-0479">Metal-binding</keyword>
<dbReference type="InterPro" id="IPR001878">
    <property type="entry name" value="Znf_CCHC"/>
</dbReference>
<dbReference type="CDD" id="cd00303">
    <property type="entry name" value="retropepsin_like"/>
    <property type="match status" value="1"/>
</dbReference>
<dbReference type="Pfam" id="PF00098">
    <property type="entry name" value="zf-CCHC"/>
    <property type="match status" value="1"/>
</dbReference>
<dbReference type="InterPro" id="IPR005162">
    <property type="entry name" value="Retrotrans_gag_dom"/>
</dbReference>
<dbReference type="EMBL" id="BSYR01000007">
    <property type="protein sequence ID" value="GMI69856.1"/>
    <property type="molecule type" value="Genomic_DNA"/>
</dbReference>
<keyword evidence="5" id="KW-1185">Reference proteome</keyword>
<dbReference type="InterPro" id="IPR021109">
    <property type="entry name" value="Peptidase_aspartic_dom_sf"/>
</dbReference>
<evidence type="ECO:0000313" key="5">
    <source>
        <dbReference type="Proteomes" id="UP001165190"/>
    </source>
</evidence>
<dbReference type="PANTHER" id="PTHR35046">
    <property type="entry name" value="ZINC KNUCKLE (CCHC-TYPE) FAMILY PROTEIN"/>
    <property type="match status" value="1"/>
</dbReference>
<dbReference type="GO" id="GO:0003676">
    <property type="term" value="F:nucleic acid binding"/>
    <property type="evidence" value="ECO:0007669"/>
    <property type="project" value="InterPro"/>
</dbReference>
<feature type="compositionally biased region" description="Polar residues" evidence="2">
    <location>
        <begin position="566"/>
        <end position="576"/>
    </location>
</feature>
<feature type="compositionally biased region" description="Basic and acidic residues" evidence="2">
    <location>
        <begin position="300"/>
        <end position="316"/>
    </location>
</feature>
<feature type="domain" description="CCHC-type" evidence="3">
    <location>
        <begin position="337"/>
        <end position="352"/>
    </location>
</feature>
<dbReference type="PANTHER" id="PTHR35046:SF9">
    <property type="entry name" value="RNA-DIRECTED DNA POLYMERASE"/>
    <property type="match status" value="1"/>
</dbReference>
<evidence type="ECO:0000259" key="3">
    <source>
        <dbReference type="PROSITE" id="PS50158"/>
    </source>
</evidence>
<keyword evidence="1" id="KW-0862">Zinc</keyword>
<sequence>MSQTSDDDKPHKVTLQEVADTLNKLTRTVTSLATKLDHTDTVVTAITQTIGGIETNEVEDETEEPKRPPLFHIQNRRQNPLHRHNPRTEPKRAQTSLAKPKITVPPFQGRYDPDAYCDWENRVDLLFEYYQCPEEDQVPLLTLEFTEYASIWWSQLVRNRRLNGEAKITSWGELKEVMQERFVPPLYRRELKQKLQKIRQGYRTVDEYLKEMESLMQRADIQEDEEDTLTRFIVGLNDNILEVLELKTYDTLEEAFQFAMTIEKCIKDRQRYRQKSYPYDRGTTQPLSNSNTSNPLADSSRAKQKPEASKPLEKTKAKIPMTTENTQTAKKTRDIVCFKCKGHGHYQRDCPNTRLFLVREDGTCTSDSELSDNEFIADNYSSDELDPRSLVIQRSLNIQAIDDTEVQRTNIFHTRCLIKGKLYSVIIDSGSCANVVSSYLVDALDLPCQRHPKPYYLQWLHEGSELKVTKRALVTFTMGKYSDDIWCDVIPMQASHLLLGRPWQYDRDVTHHGKLNKYSFVYHGKKYTLAPLDPKEVYKDQMRMKKFCEGVGILKDGNKEQKATTKEASSNKSQMNKGPGVVSDPNCEKKRVSQNIYAREK</sequence>
<dbReference type="GO" id="GO:0008270">
    <property type="term" value="F:zinc ion binding"/>
    <property type="evidence" value="ECO:0007669"/>
    <property type="project" value="UniProtKB-KW"/>
</dbReference>
<comment type="caution">
    <text evidence="4">The sequence shown here is derived from an EMBL/GenBank/DDBJ whole genome shotgun (WGS) entry which is preliminary data.</text>
</comment>
<protein>
    <recommendedName>
        <fullName evidence="3">CCHC-type domain-containing protein</fullName>
    </recommendedName>
</protein>
<keyword evidence="1" id="KW-0863">Zinc-finger</keyword>
<gene>
    <name evidence="4" type="ORF">HRI_000654900</name>
</gene>
<evidence type="ECO:0000256" key="2">
    <source>
        <dbReference type="SAM" id="MobiDB-lite"/>
    </source>
</evidence>
<dbReference type="OrthoDB" id="1747743at2759"/>
<feature type="region of interest" description="Disordered" evidence="2">
    <location>
        <begin position="56"/>
        <end position="96"/>
    </location>
</feature>
<accession>A0A9W7H3D5</accession>
<name>A0A9W7H3D5_HIBTR</name>
<proteinExistence type="predicted"/>
<dbReference type="Gene3D" id="2.40.70.10">
    <property type="entry name" value="Acid Proteases"/>
    <property type="match status" value="1"/>
</dbReference>
<dbReference type="Pfam" id="PF03732">
    <property type="entry name" value="Retrotrans_gag"/>
    <property type="match status" value="1"/>
</dbReference>
<dbReference type="SMART" id="SM00343">
    <property type="entry name" value="ZnF_C2HC"/>
    <property type="match status" value="1"/>
</dbReference>
<feature type="region of interest" description="Disordered" evidence="2">
    <location>
        <begin position="277"/>
        <end position="318"/>
    </location>
</feature>
<evidence type="ECO:0000256" key="1">
    <source>
        <dbReference type="PROSITE-ProRule" id="PRU00047"/>
    </source>
</evidence>
<organism evidence="4 5">
    <name type="scientific">Hibiscus trionum</name>
    <name type="common">Flower of an hour</name>
    <dbReference type="NCBI Taxonomy" id="183268"/>
    <lineage>
        <taxon>Eukaryota</taxon>
        <taxon>Viridiplantae</taxon>
        <taxon>Streptophyta</taxon>
        <taxon>Embryophyta</taxon>
        <taxon>Tracheophyta</taxon>
        <taxon>Spermatophyta</taxon>
        <taxon>Magnoliopsida</taxon>
        <taxon>eudicotyledons</taxon>
        <taxon>Gunneridae</taxon>
        <taxon>Pentapetalae</taxon>
        <taxon>rosids</taxon>
        <taxon>malvids</taxon>
        <taxon>Malvales</taxon>
        <taxon>Malvaceae</taxon>
        <taxon>Malvoideae</taxon>
        <taxon>Hibiscus</taxon>
    </lineage>
</organism>
<feature type="compositionally biased region" description="Polar residues" evidence="2">
    <location>
        <begin position="282"/>
        <end position="297"/>
    </location>
</feature>
<dbReference type="SUPFAM" id="SSF57756">
    <property type="entry name" value="Retrovirus zinc finger-like domains"/>
    <property type="match status" value="1"/>
</dbReference>
<feature type="region of interest" description="Disordered" evidence="2">
    <location>
        <begin position="558"/>
        <end position="601"/>
    </location>
</feature>
<evidence type="ECO:0000313" key="4">
    <source>
        <dbReference type="EMBL" id="GMI69856.1"/>
    </source>
</evidence>
<dbReference type="PROSITE" id="PS50158">
    <property type="entry name" value="ZF_CCHC"/>
    <property type="match status" value="1"/>
</dbReference>
<reference evidence="4" key="1">
    <citation type="submission" date="2023-05" db="EMBL/GenBank/DDBJ databases">
        <title>Genome and transcriptome analyses reveal genes involved in the formation of fine ridges on petal epidermal cells in Hibiscus trionum.</title>
        <authorList>
            <person name="Koshimizu S."/>
            <person name="Masuda S."/>
            <person name="Ishii T."/>
            <person name="Shirasu K."/>
            <person name="Hoshino A."/>
            <person name="Arita M."/>
        </authorList>
    </citation>
    <scope>NUCLEOTIDE SEQUENCE</scope>
    <source>
        <strain evidence="4">Hamamatsu line</strain>
    </source>
</reference>
<dbReference type="AlphaFoldDB" id="A0A9W7H3D5"/>
<dbReference type="Gene3D" id="4.10.60.10">
    <property type="entry name" value="Zinc finger, CCHC-type"/>
    <property type="match status" value="1"/>
</dbReference>
<dbReference type="InterPro" id="IPR036875">
    <property type="entry name" value="Znf_CCHC_sf"/>
</dbReference>